<evidence type="ECO:0000313" key="3">
    <source>
        <dbReference type="EMBL" id="WOQ69425.1"/>
    </source>
</evidence>
<dbReference type="InterPro" id="IPR027479">
    <property type="entry name" value="S-Me-THD_N_sf"/>
</dbReference>
<dbReference type="RefSeq" id="WP_330170549.1">
    <property type="nucleotide sequence ID" value="NZ_CP137080.1"/>
</dbReference>
<dbReference type="EMBL" id="CP137080">
    <property type="protein sequence ID" value="WOQ69425.1"/>
    <property type="molecule type" value="Genomic_DNA"/>
</dbReference>
<gene>
    <name evidence="3" type="ORF">RYJ27_12090</name>
</gene>
<keyword evidence="4" id="KW-1185">Reference proteome</keyword>
<organism evidence="3 4">
    <name type="scientific">Microbacterium limosum</name>
    <dbReference type="NCBI Taxonomy" id="3079935"/>
    <lineage>
        <taxon>Bacteria</taxon>
        <taxon>Bacillati</taxon>
        <taxon>Actinomycetota</taxon>
        <taxon>Actinomycetes</taxon>
        <taxon>Micrococcales</taxon>
        <taxon>Microbacteriaceae</taxon>
        <taxon>Microbacterium</taxon>
    </lineage>
</organism>
<dbReference type="AlphaFoldDB" id="A0AAU0MFT7"/>
<dbReference type="KEGG" id="mliy:RYJ27_12090"/>
<sequence>MTRRRLTAADMGHLCTGAMFVACTIDHESALQYRDMTLGLIELNGEGPLLVSADDLDPAAMTTSTGFVNRGLMFSEMIPIGDEFETALNLLQGRLGVPLQGIFPLAAASVNAMVPVSVALQTGLPLVDADPMGRVFPLVSQTTLALAGMSAGPIALTGPTGETAVVDVVAPARAERIVRALASELGGWAATASYPVTAAVLQEHGVIGSISRLIEIGQILDSAQHTQAKYAQLTTLLGMRKVIRARVTDVEGLSRPSVPGLPDRPSSATLVDEAQGRIVRLEIQNEILMMLVDGAIQAVVPDVITMVRPEDASVASLDDLWVGNKLDLISFPAAPQWYSPEGRALVEPMAMHVVGHVRGGRAR</sequence>
<evidence type="ECO:0000313" key="4">
    <source>
        <dbReference type="Proteomes" id="UP001329313"/>
    </source>
</evidence>
<accession>A0AAU0MFT7</accession>
<dbReference type="InterPro" id="IPR048350">
    <property type="entry name" value="S-Me-THD-like_C"/>
</dbReference>
<dbReference type="Pfam" id="PF20906">
    <property type="entry name" value="S-Me-THD_C"/>
    <property type="match status" value="1"/>
</dbReference>
<dbReference type="Gene3D" id="2.40.390.10">
    <property type="entry name" value="CV3147-like"/>
    <property type="match status" value="1"/>
</dbReference>
<dbReference type="PROSITE" id="PS51257">
    <property type="entry name" value="PROKAR_LIPOPROTEIN"/>
    <property type="match status" value="1"/>
</dbReference>
<dbReference type="SUPFAM" id="SSF160991">
    <property type="entry name" value="CV3147-like"/>
    <property type="match status" value="1"/>
</dbReference>
<reference evidence="3 4" key="1">
    <citation type="submission" date="2023-10" db="EMBL/GenBank/DDBJ databases">
        <title>Y20.</title>
        <authorList>
            <person name="Zhang G."/>
            <person name="Ding Y."/>
        </authorList>
    </citation>
    <scope>NUCLEOTIDE SEQUENCE [LARGE SCALE GENOMIC DNA]</scope>
    <source>
        <strain evidence="3 4">Y20</strain>
    </source>
</reference>
<feature type="domain" description="S-Me-THD-like C-terminal" evidence="2">
    <location>
        <begin position="173"/>
        <end position="351"/>
    </location>
</feature>
<dbReference type="InterPro" id="IPR010318">
    <property type="entry name" value="S-Me-THD_N"/>
</dbReference>
<proteinExistence type="predicted"/>
<dbReference type="Gene3D" id="3.40.1610.10">
    <property type="entry name" value="CV3147-like domain"/>
    <property type="match status" value="1"/>
</dbReference>
<evidence type="ECO:0000259" key="2">
    <source>
        <dbReference type="Pfam" id="PF20906"/>
    </source>
</evidence>
<protein>
    <submittedName>
        <fullName evidence="3">DUF917 domain-containing protein</fullName>
    </submittedName>
</protein>
<evidence type="ECO:0000259" key="1">
    <source>
        <dbReference type="Pfam" id="PF06032"/>
    </source>
</evidence>
<dbReference type="Pfam" id="PF06032">
    <property type="entry name" value="S-Me-THD_N"/>
    <property type="match status" value="1"/>
</dbReference>
<feature type="domain" description="S-Me-THD N-terminal" evidence="1">
    <location>
        <begin position="10"/>
        <end position="167"/>
    </location>
</feature>
<dbReference type="Proteomes" id="UP001329313">
    <property type="component" value="Chromosome"/>
</dbReference>
<name>A0AAU0MFT7_9MICO</name>
<dbReference type="InterPro" id="IPR024071">
    <property type="entry name" value="S-Me-THD_C_sf"/>
</dbReference>